<evidence type="ECO:0000259" key="1">
    <source>
        <dbReference type="Pfam" id="PF19580"/>
    </source>
</evidence>
<dbReference type="AlphaFoldDB" id="A0A1U7PVS5"/>
<dbReference type="PANTHER" id="PTHR42834:SF1">
    <property type="entry name" value="ENDONUCLEASE_EXONUCLEASE_PHOSPHATASE FAMILY PROTEIN (AFU_ORTHOLOGUE AFUA_3G09210)"/>
    <property type="match status" value="1"/>
</dbReference>
<gene>
    <name evidence="2" type="ORF">SAMN05660493_01293</name>
</gene>
<keyword evidence="2" id="KW-0269">Exonuclease</keyword>
<name>A0A1U7PVS5_9FLAO</name>
<dbReference type="Pfam" id="PF19580">
    <property type="entry name" value="Exo_endo_phos_3"/>
    <property type="match status" value="1"/>
</dbReference>
<dbReference type="InterPro" id="IPR005135">
    <property type="entry name" value="Endo/exonuclease/phosphatase"/>
</dbReference>
<dbReference type="STRING" id="1121284.SAMN05660493_01293"/>
<evidence type="ECO:0000313" key="3">
    <source>
        <dbReference type="Proteomes" id="UP000187261"/>
    </source>
</evidence>
<keyword evidence="2" id="KW-0255">Endonuclease</keyword>
<organism evidence="2 3">
    <name type="scientific">Epilithonimonas bovis DSM 19482</name>
    <dbReference type="NCBI Taxonomy" id="1121284"/>
    <lineage>
        <taxon>Bacteria</taxon>
        <taxon>Pseudomonadati</taxon>
        <taxon>Bacteroidota</taxon>
        <taxon>Flavobacteriia</taxon>
        <taxon>Flavobacteriales</taxon>
        <taxon>Weeksellaceae</taxon>
        <taxon>Chryseobacterium group</taxon>
        <taxon>Epilithonimonas</taxon>
    </lineage>
</organism>
<dbReference type="EMBL" id="FTPU01000011">
    <property type="protein sequence ID" value="SIT96604.1"/>
    <property type="molecule type" value="Genomic_DNA"/>
</dbReference>
<dbReference type="GO" id="GO:0004519">
    <property type="term" value="F:endonuclease activity"/>
    <property type="evidence" value="ECO:0007669"/>
    <property type="project" value="UniProtKB-KW"/>
</dbReference>
<dbReference type="GO" id="GO:0004527">
    <property type="term" value="F:exonuclease activity"/>
    <property type="evidence" value="ECO:0007669"/>
    <property type="project" value="UniProtKB-KW"/>
</dbReference>
<evidence type="ECO:0000313" key="2">
    <source>
        <dbReference type="EMBL" id="SIT96604.1"/>
    </source>
</evidence>
<protein>
    <submittedName>
        <fullName evidence="2">Endonuclease/Exonuclease/phosphatase family protein</fullName>
    </submittedName>
</protein>
<keyword evidence="2" id="KW-0540">Nuclease</keyword>
<keyword evidence="2" id="KW-0378">Hydrolase</keyword>
<dbReference type="Proteomes" id="UP000187261">
    <property type="component" value="Unassembled WGS sequence"/>
</dbReference>
<dbReference type="InterPro" id="IPR036691">
    <property type="entry name" value="Endo/exonu/phosph_ase_sf"/>
</dbReference>
<proteinExistence type="predicted"/>
<feature type="domain" description="Endonuclease/exonuclease/phosphatase" evidence="1">
    <location>
        <begin position="11"/>
        <end position="302"/>
    </location>
</feature>
<dbReference type="PANTHER" id="PTHR42834">
    <property type="entry name" value="ENDONUCLEASE/EXONUCLEASE/PHOSPHATASE FAMILY PROTEIN (AFU_ORTHOLOGUE AFUA_3G09210)"/>
    <property type="match status" value="1"/>
</dbReference>
<dbReference type="OrthoDB" id="9802724at2"/>
<reference evidence="3" key="1">
    <citation type="submission" date="2016-10" db="EMBL/GenBank/DDBJ databases">
        <authorList>
            <person name="Varghese N."/>
            <person name="Submissions S."/>
        </authorList>
    </citation>
    <scope>NUCLEOTIDE SEQUENCE [LARGE SCALE GENOMIC DNA]</scope>
    <source>
        <strain evidence="3">DSM 19482</strain>
    </source>
</reference>
<accession>A0A1U7PVS5</accession>
<dbReference type="RefSeq" id="WP_076782819.1">
    <property type="nucleotide sequence ID" value="NZ_FTPU01000011.1"/>
</dbReference>
<dbReference type="Gene3D" id="3.60.10.10">
    <property type="entry name" value="Endonuclease/exonuclease/phosphatase"/>
    <property type="match status" value="1"/>
</dbReference>
<dbReference type="SUPFAM" id="SSF56219">
    <property type="entry name" value="DNase I-like"/>
    <property type="match status" value="1"/>
</dbReference>
<sequence>MVDQAASEILMFYNTENFYPPDKDDLPNCGMRNWDDYKYKLKLHKIGQVFNLINDNYNGQPALIGLAEIGDLSVLEDLVSQNSVIKDYGIIYQKSADPRNLSVAILYNSSVFSLVNFQVLRFHQDNQNDIGTRDILHAEMLYKGKTLHTFVLHLPSKRDRDAKKDLRHHILGQLKETVQNLMKNNEEVIIMGDFNEDPDSEILQQFLHCKNKDRILENPFIKFFEAGHFSTYHGKKGTCFDQIIFTDSLCTTFGFNVIETDICRSEKLRNKDCKNSQYPYRTYSGSRYMGGYSDHFPVVIKLLQNPQP</sequence>
<keyword evidence="3" id="KW-1185">Reference proteome</keyword>